<sequence length="126" mass="13505">MARLLVVDDDPDILALVTARCRNAGHKVLTATSGQQALEVLGETPPDVAILDVGLPMMTGFELLTELRKREGMTDLPAIFLSARVQQESIDAGRELGATYLTKPFVASALLTAIDRALPTDDGDGW</sequence>
<proteinExistence type="predicted"/>
<dbReference type="Pfam" id="PF00072">
    <property type="entry name" value="Response_reg"/>
    <property type="match status" value="1"/>
</dbReference>
<keyword evidence="1 2" id="KW-0597">Phosphoprotein</keyword>
<dbReference type="PANTHER" id="PTHR44591">
    <property type="entry name" value="STRESS RESPONSE REGULATOR PROTEIN 1"/>
    <property type="match status" value="1"/>
</dbReference>
<reference evidence="5" key="1">
    <citation type="journal article" date="2019" name="Int. J. Syst. Evol. Microbiol.">
        <title>The Global Catalogue of Microorganisms (GCM) 10K type strain sequencing project: providing services to taxonomists for standard genome sequencing and annotation.</title>
        <authorList>
            <consortium name="The Broad Institute Genomics Platform"/>
            <consortium name="The Broad Institute Genome Sequencing Center for Infectious Disease"/>
            <person name="Wu L."/>
            <person name="Ma J."/>
        </authorList>
    </citation>
    <scope>NUCLEOTIDE SEQUENCE [LARGE SCALE GENOMIC DNA]</scope>
    <source>
        <strain evidence="5">JCM 10671</strain>
    </source>
</reference>
<name>A0ABP3R546_9ACTN</name>
<dbReference type="CDD" id="cd17574">
    <property type="entry name" value="REC_OmpR"/>
    <property type="match status" value="1"/>
</dbReference>
<dbReference type="SMART" id="SM00448">
    <property type="entry name" value="REC"/>
    <property type="match status" value="1"/>
</dbReference>
<dbReference type="InterPro" id="IPR011006">
    <property type="entry name" value="CheY-like_superfamily"/>
</dbReference>
<comment type="caution">
    <text evidence="4">The sequence shown here is derived from an EMBL/GenBank/DDBJ whole genome shotgun (WGS) entry which is preliminary data.</text>
</comment>
<dbReference type="InterPro" id="IPR050595">
    <property type="entry name" value="Bact_response_regulator"/>
</dbReference>
<evidence type="ECO:0000313" key="4">
    <source>
        <dbReference type="EMBL" id="GAA0603758.1"/>
    </source>
</evidence>
<dbReference type="SUPFAM" id="SSF52172">
    <property type="entry name" value="CheY-like"/>
    <property type="match status" value="1"/>
</dbReference>
<dbReference type="Gene3D" id="3.40.50.2300">
    <property type="match status" value="1"/>
</dbReference>
<protein>
    <recommendedName>
        <fullName evidence="3">Response regulatory domain-containing protein</fullName>
    </recommendedName>
</protein>
<evidence type="ECO:0000313" key="5">
    <source>
        <dbReference type="Proteomes" id="UP001500957"/>
    </source>
</evidence>
<accession>A0ABP3R546</accession>
<dbReference type="InterPro" id="IPR001789">
    <property type="entry name" value="Sig_transdc_resp-reg_receiver"/>
</dbReference>
<evidence type="ECO:0000256" key="2">
    <source>
        <dbReference type="PROSITE-ProRule" id="PRU00169"/>
    </source>
</evidence>
<evidence type="ECO:0000259" key="3">
    <source>
        <dbReference type="PROSITE" id="PS50110"/>
    </source>
</evidence>
<feature type="domain" description="Response regulatory" evidence="3">
    <location>
        <begin position="3"/>
        <end position="118"/>
    </location>
</feature>
<dbReference type="Proteomes" id="UP001500957">
    <property type="component" value="Unassembled WGS sequence"/>
</dbReference>
<dbReference type="RefSeq" id="WP_019873327.1">
    <property type="nucleotide sequence ID" value="NZ_BAAAHE010000002.1"/>
</dbReference>
<feature type="modified residue" description="4-aspartylphosphate" evidence="2">
    <location>
        <position position="52"/>
    </location>
</feature>
<evidence type="ECO:0000256" key="1">
    <source>
        <dbReference type="ARBA" id="ARBA00022553"/>
    </source>
</evidence>
<dbReference type="PANTHER" id="PTHR44591:SF3">
    <property type="entry name" value="RESPONSE REGULATORY DOMAIN-CONTAINING PROTEIN"/>
    <property type="match status" value="1"/>
</dbReference>
<dbReference type="PROSITE" id="PS50110">
    <property type="entry name" value="RESPONSE_REGULATORY"/>
    <property type="match status" value="1"/>
</dbReference>
<gene>
    <name evidence="4" type="ORF">GCM10009547_01760</name>
</gene>
<organism evidence="4 5">
    <name type="scientific">Sporichthya brevicatena</name>
    <dbReference type="NCBI Taxonomy" id="171442"/>
    <lineage>
        <taxon>Bacteria</taxon>
        <taxon>Bacillati</taxon>
        <taxon>Actinomycetota</taxon>
        <taxon>Actinomycetes</taxon>
        <taxon>Sporichthyales</taxon>
        <taxon>Sporichthyaceae</taxon>
        <taxon>Sporichthya</taxon>
    </lineage>
</organism>
<keyword evidence="5" id="KW-1185">Reference proteome</keyword>
<dbReference type="EMBL" id="BAAAHE010000002">
    <property type="protein sequence ID" value="GAA0603758.1"/>
    <property type="molecule type" value="Genomic_DNA"/>
</dbReference>